<organism evidence="1 2">
    <name type="scientific">Roseofilum reptotaenium AO1-A</name>
    <dbReference type="NCBI Taxonomy" id="1925591"/>
    <lineage>
        <taxon>Bacteria</taxon>
        <taxon>Bacillati</taxon>
        <taxon>Cyanobacteriota</taxon>
        <taxon>Cyanophyceae</taxon>
        <taxon>Desertifilales</taxon>
        <taxon>Desertifilaceae</taxon>
        <taxon>Roseofilum</taxon>
    </lineage>
</organism>
<dbReference type="Proteomes" id="UP000183940">
    <property type="component" value="Unassembled WGS sequence"/>
</dbReference>
<comment type="caution">
    <text evidence="1">The sequence shown here is derived from an EMBL/GenBank/DDBJ whole genome shotgun (WGS) entry which is preliminary data.</text>
</comment>
<proteinExistence type="predicted"/>
<protein>
    <submittedName>
        <fullName evidence="1">Uncharacterized protein</fullName>
    </submittedName>
</protein>
<reference evidence="1" key="1">
    <citation type="submission" date="2016-10" db="EMBL/GenBank/DDBJ databases">
        <title>CRISPR-Cas defence system in Roseofilum reptotaenium: evidence of a bacteriophage-cyanobacterium arms race in the coral black band disease.</title>
        <authorList>
            <person name="Buerger P."/>
            <person name="Wood-Charlson E.M."/>
            <person name="Weynberg K.D."/>
            <person name="Willis B."/>
            <person name="Van Oppen M.J."/>
        </authorList>
    </citation>
    <scope>NUCLEOTIDE SEQUENCE [LARGE SCALE GENOMIC DNA]</scope>
    <source>
        <strain evidence="1">AO1-A</strain>
    </source>
</reference>
<evidence type="ECO:0000313" key="1">
    <source>
        <dbReference type="EMBL" id="OJJ25976.1"/>
    </source>
</evidence>
<sequence>MHQDYYFLFFKTADGDNPPVYSYQEHQSRNSFKLEYWSYTNFLIDYLKKEAAWRKKWKI</sequence>
<gene>
    <name evidence="1" type="ORF">BI308_08425</name>
</gene>
<keyword evidence="2" id="KW-1185">Reference proteome</keyword>
<name>A0A1L9QTM9_9CYAN</name>
<accession>A0A1L9QTM9</accession>
<dbReference type="AlphaFoldDB" id="A0A1L9QTM9"/>
<evidence type="ECO:0000313" key="2">
    <source>
        <dbReference type="Proteomes" id="UP000183940"/>
    </source>
</evidence>
<dbReference type="EMBL" id="MLAW01000011">
    <property type="protein sequence ID" value="OJJ25976.1"/>
    <property type="molecule type" value="Genomic_DNA"/>
</dbReference>